<dbReference type="Proteomes" id="UP000781958">
    <property type="component" value="Unassembled WGS sequence"/>
</dbReference>
<feature type="domain" description="Transposase IS66 C-terminal" evidence="1">
    <location>
        <begin position="54"/>
        <end position="90"/>
    </location>
</feature>
<keyword evidence="3" id="KW-1185">Reference proteome</keyword>
<reference evidence="2 3" key="1">
    <citation type="submission" date="2021-03" db="EMBL/GenBank/DDBJ databases">
        <title>Genomic Encyclopedia of Type Strains, Phase III (KMG-III): the genomes of soil and plant-associated and newly described type strains.</title>
        <authorList>
            <person name="Whitman W."/>
        </authorList>
    </citation>
    <scope>NUCLEOTIDE SEQUENCE [LARGE SCALE GENOMIC DNA]</scope>
    <source>
        <strain evidence="2 3">IMMIB AFH-6</strain>
    </source>
</reference>
<dbReference type="InterPro" id="IPR039552">
    <property type="entry name" value="IS66_C"/>
</dbReference>
<gene>
    <name evidence="2" type="ORF">J2851_002775</name>
</gene>
<evidence type="ECO:0000259" key="1">
    <source>
        <dbReference type="Pfam" id="PF13817"/>
    </source>
</evidence>
<sequence>MTKRLLPVIPDGLCVEHVLPEPDRIIILVRARRPSALCPRCHAPSSRVHILYGLITTAKLNGVDPQAWLADVLARIADLPQSRLPELLPWNWKPA</sequence>
<dbReference type="EMBL" id="JAGINP010000009">
    <property type="protein sequence ID" value="MBP2292993.1"/>
    <property type="molecule type" value="Genomic_DNA"/>
</dbReference>
<proteinExistence type="predicted"/>
<protein>
    <recommendedName>
        <fullName evidence="1">Transposase IS66 C-terminal domain-containing protein</fullName>
    </recommendedName>
</protein>
<evidence type="ECO:0000313" key="3">
    <source>
        <dbReference type="Proteomes" id="UP000781958"/>
    </source>
</evidence>
<evidence type="ECO:0000313" key="2">
    <source>
        <dbReference type="EMBL" id="MBP2292993.1"/>
    </source>
</evidence>
<organism evidence="2 3">
    <name type="scientific">Azospirillum rugosum</name>
    <dbReference type="NCBI Taxonomy" id="416170"/>
    <lineage>
        <taxon>Bacteria</taxon>
        <taxon>Pseudomonadati</taxon>
        <taxon>Pseudomonadota</taxon>
        <taxon>Alphaproteobacteria</taxon>
        <taxon>Rhodospirillales</taxon>
        <taxon>Azospirillaceae</taxon>
        <taxon>Azospirillum</taxon>
    </lineage>
</organism>
<name>A0ABS4SKA9_9PROT</name>
<dbReference type="Pfam" id="PF13817">
    <property type="entry name" value="DDE_Tnp_IS66_C"/>
    <property type="match status" value="1"/>
</dbReference>
<accession>A0ABS4SKA9</accession>
<comment type="caution">
    <text evidence="2">The sequence shown here is derived from an EMBL/GenBank/DDBJ whole genome shotgun (WGS) entry which is preliminary data.</text>
</comment>